<dbReference type="GeneID" id="19238619"/>
<dbReference type="HOGENOM" id="CLU_498769_0_0_1"/>
<keyword evidence="1" id="KW-0812">Transmembrane</keyword>
<organism evidence="2 3">
    <name type="scientific">Endocarpon pusillum (strain Z07020 / HMAS-L-300199)</name>
    <name type="common">Lichen-forming fungus</name>
    <dbReference type="NCBI Taxonomy" id="1263415"/>
    <lineage>
        <taxon>Eukaryota</taxon>
        <taxon>Fungi</taxon>
        <taxon>Dikarya</taxon>
        <taxon>Ascomycota</taxon>
        <taxon>Pezizomycotina</taxon>
        <taxon>Eurotiomycetes</taxon>
        <taxon>Chaetothyriomycetidae</taxon>
        <taxon>Verrucariales</taxon>
        <taxon>Verrucariaceae</taxon>
        <taxon>Endocarpon</taxon>
    </lineage>
</organism>
<gene>
    <name evidence="2" type="ORF">EPUS_03579</name>
</gene>
<accession>U1FYN2</accession>
<keyword evidence="1" id="KW-0472">Membrane</keyword>
<evidence type="ECO:0000313" key="2">
    <source>
        <dbReference type="EMBL" id="ERF70027.1"/>
    </source>
</evidence>
<dbReference type="RefSeq" id="XP_007804361.1">
    <property type="nucleotide sequence ID" value="XM_007806170.1"/>
</dbReference>
<name>U1FYN2_ENDPU</name>
<dbReference type="Proteomes" id="UP000019373">
    <property type="component" value="Unassembled WGS sequence"/>
</dbReference>
<dbReference type="OrthoDB" id="10417579at2759"/>
<dbReference type="AlphaFoldDB" id="U1FYN2"/>
<feature type="transmembrane region" description="Helical" evidence="1">
    <location>
        <begin position="99"/>
        <end position="118"/>
    </location>
</feature>
<keyword evidence="1" id="KW-1133">Transmembrane helix</keyword>
<protein>
    <submittedName>
        <fullName evidence="2">Uncharacterized protein</fullName>
    </submittedName>
</protein>
<proteinExistence type="predicted"/>
<evidence type="ECO:0000256" key="1">
    <source>
        <dbReference type="SAM" id="Phobius"/>
    </source>
</evidence>
<sequence>MVINGSIQTISNKAEYGYSSNRPASFFTSPTTLLTQAKSILTVVNPFAVESRPLRRRAGQRNDDLIDISMRQMPTKTALPGRGRWTELLISTLKTFLEIFWNPFLVPLCFVLALWYLISSFRASLTETVDAAQSAGTAIGHCFSFTWQYAGAWMQSIWNTASPPVYQLLSIGTDVTISATNETTVAICSHYFAWLILTNLGLDCPFSVPYQPLDGSVGSTLNNTTLGLAQIANTAVELLPYGHQLTWSELWLRDISFTILESDMINKIELAEFYADYTNYIAATGQELSAFASLTDSHLSFQKYNLKFLQVQIESDNERSWWLRLFFPKEAYIRSEYLEFIQAADDDLLLLLKEGNLCIELIRRCQETNDRVQQILQRNRHAISKQVDKRGILLRRLGRNEDLTRKTITIDNMEEYHGPVLDLLGSILDKVAQVRAELSTLSTALRRGHVGATSPQLMVQMQIISASMKRLQDARDYVREGRQKAEARHEQQFKGKMLLYRPLYQPQSHADKSGTPASYVSVLENLATGLGPTEASTVVEVHRRTD</sequence>
<dbReference type="EMBL" id="KE721364">
    <property type="protein sequence ID" value="ERF70027.1"/>
    <property type="molecule type" value="Genomic_DNA"/>
</dbReference>
<keyword evidence="3" id="KW-1185">Reference proteome</keyword>
<evidence type="ECO:0000313" key="3">
    <source>
        <dbReference type="Proteomes" id="UP000019373"/>
    </source>
</evidence>
<reference evidence="3" key="1">
    <citation type="journal article" date="2014" name="BMC Genomics">
        <title>Genome characteristics reveal the impact of lichenization on lichen-forming fungus Endocarpon pusillum Hedwig (Verrucariales, Ascomycota).</title>
        <authorList>
            <person name="Wang Y.-Y."/>
            <person name="Liu B."/>
            <person name="Zhang X.-Y."/>
            <person name="Zhou Q.-M."/>
            <person name="Zhang T."/>
            <person name="Li H."/>
            <person name="Yu Y.-F."/>
            <person name="Zhang X.-L."/>
            <person name="Hao X.-Y."/>
            <person name="Wang M."/>
            <person name="Wang L."/>
            <person name="Wei J.-C."/>
        </authorList>
    </citation>
    <scope>NUCLEOTIDE SEQUENCE [LARGE SCALE GENOMIC DNA]</scope>
    <source>
        <strain evidence="3">Z07020 / HMAS-L-300199</strain>
    </source>
</reference>